<comment type="caution">
    <text evidence="1">The sequence shown here is derived from an EMBL/GenBank/DDBJ whole genome shotgun (WGS) entry which is preliminary data.</text>
</comment>
<organism evidence="1 2">
    <name type="scientific">Nephila pilipes</name>
    <name type="common">Giant wood spider</name>
    <name type="synonym">Nephila maculata</name>
    <dbReference type="NCBI Taxonomy" id="299642"/>
    <lineage>
        <taxon>Eukaryota</taxon>
        <taxon>Metazoa</taxon>
        <taxon>Ecdysozoa</taxon>
        <taxon>Arthropoda</taxon>
        <taxon>Chelicerata</taxon>
        <taxon>Arachnida</taxon>
        <taxon>Araneae</taxon>
        <taxon>Araneomorphae</taxon>
        <taxon>Entelegynae</taxon>
        <taxon>Araneoidea</taxon>
        <taxon>Nephilidae</taxon>
        <taxon>Nephila</taxon>
    </lineage>
</organism>
<evidence type="ECO:0000313" key="1">
    <source>
        <dbReference type="EMBL" id="GFS55706.1"/>
    </source>
</evidence>
<keyword evidence="2" id="KW-1185">Reference proteome</keyword>
<name>A0A8X6IQF5_NEPPI</name>
<accession>A0A8X6IQF5</accession>
<dbReference type="EMBL" id="BMAW01046482">
    <property type="protein sequence ID" value="GFS55706.1"/>
    <property type="molecule type" value="Genomic_DNA"/>
</dbReference>
<dbReference type="AlphaFoldDB" id="A0A8X6IQF5"/>
<evidence type="ECO:0000313" key="2">
    <source>
        <dbReference type="Proteomes" id="UP000887013"/>
    </source>
</evidence>
<gene>
    <name evidence="1" type="primary">AVEN_68866_1</name>
    <name evidence="1" type="ORF">NPIL_110581</name>
</gene>
<dbReference type="Proteomes" id="UP000887013">
    <property type="component" value="Unassembled WGS sequence"/>
</dbReference>
<protein>
    <submittedName>
        <fullName evidence="1">Uncharacterized protein</fullName>
    </submittedName>
</protein>
<reference evidence="1" key="1">
    <citation type="submission" date="2020-08" db="EMBL/GenBank/DDBJ databases">
        <title>Multicomponent nature underlies the extraordinary mechanical properties of spider dragline silk.</title>
        <authorList>
            <person name="Kono N."/>
            <person name="Nakamura H."/>
            <person name="Mori M."/>
            <person name="Yoshida Y."/>
            <person name="Ohtoshi R."/>
            <person name="Malay A.D."/>
            <person name="Moran D.A.P."/>
            <person name="Tomita M."/>
            <person name="Numata K."/>
            <person name="Arakawa K."/>
        </authorList>
    </citation>
    <scope>NUCLEOTIDE SEQUENCE</scope>
</reference>
<proteinExistence type="predicted"/>
<sequence>MAFTVGKLEFLHLENLNPPPKRRNIQCYGSGTLGSIQSKCRSCSISKEEKNSVNKVILFTVESPISPSNLIVLIICGMEAAVCADTGASHFNVGEKFYLVANRSANTYDIADPSKPDEVLRTNHIPVSRAYELPVSGDSGTAAPLRKGTDVRNLVLTIRRDILQARGGVCSHPAFNHAT</sequence>